<proteinExistence type="predicted"/>
<name>A0A162EEK0_9BACI</name>
<dbReference type="EMBL" id="LTAO01000012">
    <property type="protein sequence ID" value="KYG32390.1"/>
    <property type="molecule type" value="Genomic_DNA"/>
</dbReference>
<dbReference type="Proteomes" id="UP000075806">
    <property type="component" value="Unassembled WGS sequence"/>
</dbReference>
<sequence>MTRISKISSLRSSRIQENYVQSFSPESVKKVEPLSTINRTENYAESISENKIMSFEQYYNQLQKNPSHKTSSQSSCKKRKKTKLQPTSSINHFLDKYNLLLKEFLLNDCLYGSNSSTLLINCYKFYKNPLKALHISFNEKQELVRDHTEKKEENEQPSISKLEKQEALSAFEQFKLAVLKSVHMISKEKDQPYNSHLNIAAYQARGLVVESRQ</sequence>
<protein>
    <submittedName>
        <fullName evidence="2">Uncharacterized protein</fullName>
    </submittedName>
</protein>
<feature type="compositionally biased region" description="Polar residues" evidence="1">
    <location>
        <begin position="64"/>
        <end position="75"/>
    </location>
</feature>
<accession>A0A162EEK0</accession>
<dbReference type="RefSeq" id="WP_061948654.1">
    <property type="nucleotide sequence ID" value="NZ_LTAO01000012.1"/>
</dbReference>
<dbReference type="AlphaFoldDB" id="A0A162EEK0"/>
<evidence type="ECO:0000313" key="3">
    <source>
        <dbReference type="Proteomes" id="UP000075806"/>
    </source>
</evidence>
<evidence type="ECO:0000313" key="2">
    <source>
        <dbReference type="EMBL" id="KYG32390.1"/>
    </source>
</evidence>
<gene>
    <name evidence="2" type="ORF">AZF04_06415</name>
</gene>
<dbReference type="STRING" id="519424.AZF04_06415"/>
<evidence type="ECO:0000256" key="1">
    <source>
        <dbReference type="SAM" id="MobiDB-lite"/>
    </source>
</evidence>
<comment type="caution">
    <text evidence="2">The sequence shown here is derived from an EMBL/GenBank/DDBJ whole genome shotgun (WGS) entry which is preliminary data.</text>
</comment>
<keyword evidence="3" id="KW-1185">Reference proteome</keyword>
<reference evidence="2" key="1">
    <citation type="submission" date="2016-02" db="EMBL/GenBank/DDBJ databases">
        <title>Genome sequence of Bacillus trypoxylicola KCTC 13244(T).</title>
        <authorList>
            <person name="Jeong H."/>
            <person name="Park S.-H."/>
            <person name="Choi S.-K."/>
        </authorList>
    </citation>
    <scope>NUCLEOTIDE SEQUENCE [LARGE SCALE GENOMIC DNA]</scope>
    <source>
        <strain evidence="2">KCTC 13244</strain>
    </source>
</reference>
<organism evidence="2 3">
    <name type="scientific">Alkalihalobacillus trypoxylicola</name>
    <dbReference type="NCBI Taxonomy" id="519424"/>
    <lineage>
        <taxon>Bacteria</taxon>
        <taxon>Bacillati</taxon>
        <taxon>Bacillota</taxon>
        <taxon>Bacilli</taxon>
        <taxon>Bacillales</taxon>
        <taxon>Bacillaceae</taxon>
        <taxon>Alkalihalobacillus</taxon>
    </lineage>
</organism>
<feature type="region of interest" description="Disordered" evidence="1">
    <location>
        <begin position="64"/>
        <end position="83"/>
    </location>
</feature>